<dbReference type="InterPro" id="IPR000595">
    <property type="entry name" value="cNMP-bd_dom"/>
</dbReference>
<proteinExistence type="predicted"/>
<dbReference type="CDD" id="cd00038">
    <property type="entry name" value="CAP_ED"/>
    <property type="match status" value="1"/>
</dbReference>
<keyword evidence="3" id="KW-0812">Transmembrane</keyword>
<dbReference type="PANTHER" id="PTHR45651:SF50">
    <property type="entry name" value="CYCLIC NUCLEOTIDE-GATED ION CHANNEL 2"/>
    <property type="match status" value="1"/>
</dbReference>
<keyword evidence="1" id="KW-0813">Transport</keyword>
<dbReference type="OrthoDB" id="421226at2759"/>
<dbReference type="Gene3D" id="1.10.287.630">
    <property type="entry name" value="Helix hairpin bin"/>
    <property type="match status" value="1"/>
</dbReference>
<dbReference type="PROSITE" id="PS50042">
    <property type="entry name" value="CNMP_BINDING_3"/>
    <property type="match status" value="1"/>
</dbReference>
<keyword evidence="6" id="KW-1185">Reference proteome</keyword>
<accession>A0A5N6R7G2</accession>
<keyword evidence="3" id="KW-1133">Transmembrane helix</keyword>
<reference evidence="5 6" key="1">
    <citation type="submission" date="2019-06" db="EMBL/GenBank/DDBJ databases">
        <title>A chromosomal-level reference genome of Carpinus fangiana (Coryloideae, Betulaceae).</title>
        <authorList>
            <person name="Yang X."/>
            <person name="Wang Z."/>
            <person name="Zhang L."/>
            <person name="Hao G."/>
            <person name="Liu J."/>
            <person name="Yang Y."/>
        </authorList>
    </citation>
    <scope>NUCLEOTIDE SEQUENCE [LARGE SCALE GENOMIC DNA]</scope>
    <source>
        <strain evidence="5">Cfa_2016G</strain>
        <tissue evidence="5">Leaf</tissue>
    </source>
</reference>
<dbReference type="GO" id="GO:0034220">
    <property type="term" value="P:monoatomic ion transmembrane transport"/>
    <property type="evidence" value="ECO:0007669"/>
    <property type="project" value="UniProtKB-KW"/>
</dbReference>
<feature type="transmembrane region" description="Helical" evidence="3">
    <location>
        <begin position="207"/>
        <end position="228"/>
    </location>
</feature>
<keyword evidence="1" id="KW-0406">Ion transport</keyword>
<dbReference type="SMART" id="SM00100">
    <property type="entry name" value="cNMP"/>
    <property type="match status" value="1"/>
</dbReference>
<dbReference type="InterPro" id="IPR014710">
    <property type="entry name" value="RmlC-like_jellyroll"/>
</dbReference>
<dbReference type="PANTHER" id="PTHR45651">
    <property type="entry name" value="CYCLIC NUCLEOTIDE-GATED ION CHANNEL 15-RELATED-RELATED"/>
    <property type="match status" value="1"/>
</dbReference>
<evidence type="ECO:0000256" key="1">
    <source>
        <dbReference type="ARBA" id="ARBA00023286"/>
    </source>
</evidence>
<evidence type="ECO:0000259" key="4">
    <source>
        <dbReference type="PROSITE" id="PS50042"/>
    </source>
</evidence>
<keyword evidence="3" id="KW-0472">Membrane</keyword>
<dbReference type="Gene3D" id="2.60.120.10">
    <property type="entry name" value="Jelly Rolls"/>
    <property type="match status" value="1"/>
</dbReference>
<feature type="transmembrane region" description="Helical" evidence="3">
    <location>
        <begin position="326"/>
        <end position="348"/>
    </location>
</feature>
<dbReference type="Pfam" id="PF00027">
    <property type="entry name" value="cNMP_binding"/>
    <property type="match status" value="1"/>
</dbReference>
<dbReference type="Gene3D" id="1.10.287.70">
    <property type="match status" value="1"/>
</dbReference>
<evidence type="ECO:0000313" key="5">
    <source>
        <dbReference type="EMBL" id="KAE8056856.1"/>
    </source>
</evidence>
<dbReference type="AlphaFoldDB" id="A0A5N6R7G2"/>
<feature type="domain" description="Cyclic nucleotide-binding" evidence="4">
    <location>
        <begin position="474"/>
        <end position="558"/>
    </location>
</feature>
<evidence type="ECO:0000313" key="6">
    <source>
        <dbReference type="Proteomes" id="UP000327013"/>
    </source>
</evidence>
<keyword evidence="2" id="KW-0407">Ion channel</keyword>
<name>A0A5N6R7G2_9ROSI</name>
<dbReference type="GO" id="GO:0016020">
    <property type="term" value="C:membrane"/>
    <property type="evidence" value="ECO:0007669"/>
    <property type="project" value="UniProtKB-SubCell"/>
</dbReference>
<dbReference type="InterPro" id="IPR018490">
    <property type="entry name" value="cNMP-bd_dom_sf"/>
</dbReference>
<protein>
    <recommendedName>
        <fullName evidence="4">Cyclic nucleotide-binding domain-containing protein</fullName>
    </recommendedName>
</protein>
<feature type="transmembrane region" description="Helical" evidence="3">
    <location>
        <begin position="368"/>
        <end position="395"/>
    </location>
</feature>
<organism evidence="5 6">
    <name type="scientific">Carpinus fangiana</name>
    <dbReference type="NCBI Taxonomy" id="176857"/>
    <lineage>
        <taxon>Eukaryota</taxon>
        <taxon>Viridiplantae</taxon>
        <taxon>Streptophyta</taxon>
        <taxon>Embryophyta</taxon>
        <taxon>Tracheophyta</taxon>
        <taxon>Spermatophyta</taxon>
        <taxon>Magnoliopsida</taxon>
        <taxon>eudicotyledons</taxon>
        <taxon>Gunneridae</taxon>
        <taxon>Pentapetalae</taxon>
        <taxon>rosids</taxon>
        <taxon>fabids</taxon>
        <taxon>Fagales</taxon>
        <taxon>Betulaceae</taxon>
        <taxon>Carpinus</taxon>
    </lineage>
</organism>
<keyword evidence="1" id="KW-1071">Ligand-gated ion channel</keyword>
<feature type="transmembrane region" description="Helical" evidence="3">
    <location>
        <begin position="175"/>
        <end position="195"/>
    </location>
</feature>
<feature type="transmembrane region" description="Helical" evidence="3">
    <location>
        <begin position="248"/>
        <end position="269"/>
    </location>
</feature>
<dbReference type="SUPFAM" id="SSF81324">
    <property type="entry name" value="Voltage-gated potassium channels"/>
    <property type="match status" value="1"/>
</dbReference>
<evidence type="ECO:0000256" key="3">
    <source>
        <dbReference type="SAM" id="Phobius"/>
    </source>
</evidence>
<dbReference type="EMBL" id="CM017325">
    <property type="protein sequence ID" value="KAE8056856.1"/>
    <property type="molecule type" value="Genomic_DNA"/>
</dbReference>
<dbReference type="SUPFAM" id="SSF51206">
    <property type="entry name" value="cAMP-binding domain-like"/>
    <property type="match status" value="1"/>
</dbReference>
<evidence type="ECO:0000256" key="2">
    <source>
        <dbReference type="ARBA" id="ARBA00023303"/>
    </source>
</evidence>
<dbReference type="Proteomes" id="UP000327013">
    <property type="component" value="Chromosome 5"/>
</dbReference>
<gene>
    <name evidence="5" type="ORF">FH972_013592</name>
</gene>
<sequence>MASLSSKPEKSSSSDDDEYPIANFTECYACTQVGVPVFHSTRCERPHFMSGKTALVPVPRRSCGPFRRVLDPRSRHVKRWNRAVLLARGMALAVDPLFYNVISLCGSGAPCFYANVALATILTVVRTCVDLVHLCHLLLQFRLAYVSSESLVVGCGKLVWDARAIASHNLQSLKAFWLDAFVIIPVPQVVTWLVVPKLLKEERVKLIMTILLVTYLLQFIPKLYHAVYLLKKLQKVTGYIFGSVWSRFSLSLFAFYIASHVAGGWWYALSTQRLVSCLQQQCDRRNKCNLSLFCSEDNCINPSVGANLTAIKSLCLDADGPFKYGIYTPALAVFSSNSLAVRILYPIYWGFLNLSTFGNVLEPTSNSLELAFCICITLGGLALFVTLVGNIQIFLHTVLGTKKTMQLRYRDIEWWMKRRQLPSHLKRRVRHFERQRWAAMGGQDEMELIRDLPDGLRRDIKRYLCIDLVKKVPLFHMLDDLILDNICDMVEPLIYSKGEKIFREGDPVQRMVFIVHGRVKRSQALSKGFIATSVLEPGGFLGDELLSWCLRCPRTDSLPSSPATFICVESIEAYGLDAYHLRYITGNFRYRFGSDGLKRTMRYYSSNWRTWGAIIIQFAWRRYRIRTMGSLVPLVQYRVTGDENMLRQYAAMFMSFRPHDHLE</sequence>